<feature type="region of interest" description="Disordered" evidence="2">
    <location>
        <begin position="59"/>
        <end position="84"/>
    </location>
</feature>
<evidence type="ECO:0000256" key="1">
    <source>
        <dbReference type="SAM" id="Coils"/>
    </source>
</evidence>
<evidence type="ECO:0000256" key="2">
    <source>
        <dbReference type="SAM" id="MobiDB-lite"/>
    </source>
</evidence>
<dbReference type="InterPro" id="IPR037682">
    <property type="entry name" value="TonB_C"/>
</dbReference>
<dbReference type="Pfam" id="PF03544">
    <property type="entry name" value="TonB_C"/>
    <property type="match status" value="1"/>
</dbReference>
<gene>
    <name evidence="4" type="ORF">COV74_05280</name>
</gene>
<evidence type="ECO:0000313" key="4">
    <source>
        <dbReference type="EMBL" id="PIQ86278.1"/>
    </source>
</evidence>
<name>A0A2H0LPI7_9BACT</name>
<evidence type="ECO:0000313" key="5">
    <source>
        <dbReference type="Proteomes" id="UP000230859"/>
    </source>
</evidence>
<dbReference type="SUPFAM" id="SSF74653">
    <property type="entry name" value="TolA/TonB C-terminal domain"/>
    <property type="match status" value="1"/>
</dbReference>
<organism evidence="4 5">
    <name type="scientific">Candidatus Abzuiibacterium crystallinum</name>
    <dbReference type="NCBI Taxonomy" id="1974748"/>
    <lineage>
        <taxon>Bacteria</taxon>
        <taxon>Pseudomonadati</taxon>
        <taxon>Candidatus Omnitrophota</taxon>
        <taxon>Candidatus Abzuiibacterium</taxon>
    </lineage>
</organism>
<feature type="coiled-coil region" evidence="1">
    <location>
        <begin position="87"/>
        <end position="121"/>
    </location>
</feature>
<proteinExistence type="predicted"/>
<keyword evidence="1" id="KW-0175">Coiled coil</keyword>
<feature type="domain" description="TonB C-terminal" evidence="3">
    <location>
        <begin position="172"/>
        <end position="233"/>
    </location>
</feature>
<dbReference type="Gene3D" id="3.30.1150.10">
    <property type="match status" value="1"/>
</dbReference>
<sequence>MFNLITGEQKLALALSVMSHAVFLTIGTPHLMNAFNTVSKEAVSIQLEFNTFQAPVSIKTPLPSKEQPQPKLEADERTQEASKPEVKEDYQKIKEEIRVKQEALEKKINAIRAQLNQAIQNQPAPAEPEYGVVSIKNAGRVWDQYLEKIRRRVIQSWHPMVIENEENLEPSEVRLDFIVDPTGQVLSYGIVESKGSSAFKVIALKSFQSALPFEPPPVEEIKQNKKKSYAISFYFYYR</sequence>
<dbReference type="AlphaFoldDB" id="A0A2H0LPI7"/>
<reference evidence="4 5" key="1">
    <citation type="submission" date="2017-09" db="EMBL/GenBank/DDBJ databases">
        <title>Depth-based differentiation of microbial function through sediment-hosted aquifers and enrichment of novel symbionts in the deep terrestrial subsurface.</title>
        <authorList>
            <person name="Probst A.J."/>
            <person name="Ladd B."/>
            <person name="Jarett J.K."/>
            <person name="Geller-Mcgrath D.E."/>
            <person name="Sieber C.M."/>
            <person name="Emerson J.B."/>
            <person name="Anantharaman K."/>
            <person name="Thomas B.C."/>
            <person name="Malmstrom R."/>
            <person name="Stieglmeier M."/>
            <person name="Klingl A."/>
            <person name="Woyke T."/>
            <person name="Ryan C.M."/>
            <person name="Banfield J.F."/>
        </authorList>
    </citation>
    <scope>NUCLEOTIDE SEQUENCE [LARGE SCALE GENOMIC DNA]</scope>
    <source>
        <strain evidence="4">CG11_big_fil_rev_8_21_14_0_20_45_26</strain>
    </source>
</reference>
<dbReference type="EMBL" id="PCVY01000047">
    <property type="protein sequence ID" value="PIQ86278.1"/>
    <property type="molecule type" value="Genomic_DNA"/>
</dbReference>
<feature type="compositionally biased region" description="Basic and acidic residues" evidence="2">
    <location>
        <begin position="72"/>
        <end position="84"/>
    </location>
</feature>
<dbReference type="GO" id="GO:0055085">
    <property type="term" value="P:transmembrane transport"/>
    <property type="evidence" value="ECO:0007669"/>
    <property type="project" value="InterPro"/>
</dbReference>
<dbReference type="Proteomes" id="UP000230859">
    <property type="component" value="Unassembled WGS sequence"/>
</dbReference>
<comment type="caution">
    <text evidence="4">The sequence shown here is derived from an EMBL/GenBank/DDBJ whole genome shotgun (WGS) entry which is preliminary data.</text>
</comment>
<accession>A0A2H0LPI7</accession>
<evidence type="ECO:0000259" key="3">
    <source>
        <dbReference type="Pfam" id="PF03544"/>
    </source>
</evidence>
<protein>
    <recommendedName>
        <fullName evidence="3">TonB C-terminal domain-containing protein</fullName>
    </recommendedName>
</protein>